<reference evidence="2" key="1">
    <citation type="journal article" date="2020" name="Nature">
        <title>Giant virus diversity and host interactions through global metagenomics.</title>
        <authorList>
            <person name="Schulz F."/>
            <person name="Roux S."/>
            <person name="Paez-Espino D."/>
            <person name="Jungbluth S."/>
            <person name="Walsh D.A."/>
            <person name="Denef V.J."/>
            <person name="McMahon K.D."/>
            <person name="Konstantinidis K.T."/>
            <person name="Eloe-Fadrosh E.A."/>
            <person name="Kyrpides N.C."/>
            <person name="Woyke T."/>
        </authorList>
    </citation>
    <scope>NUCLEOTIDE SEQUENCE</scope>
    <source>
        <strain evidence="2">GVMAG-M-3300023179-92</strain>
    </source>
</reference>
<organism evidence="2">
    <name type="scientific">viral metagenome</name>
    <dbReference type="NCBI Taxonomy" id="1070528"/>
    <lineage>
        <taxon>unclassified sequences</taxon>
        <taxon>metagenomes</taxon>
        <taxon>organismal metagenomes</taxon>
    </lineage>
</organism>
<sequence>MYKIVIFLFLFIVISISVYLYITRARDYRIEFKNFKNSELLELTFRDRSGNVILRDNGKPAGIIRRGGASLFKASNLSFDIGHTKLKEIIIMGKLNDVDIILYQDNIPIFEVNNITEDSTEQPIHYTF</sequence>
<keyword evidence="1" id="KW-1133">Transmembrane helix</keyword>
<evidence type="ECO:0000256" key="1">
    <source>
        <dbReference type="SAM" id="Phobius"/>
    </source>
</evidence>
<name>A0A6C0HEI1_9ZZZZ</name>
<proteinExistence type="predicted"/>
<dbReference type="AlphaFoldDB" id="A0A6C0HEI1"/>
<evidence type="ECO:0000313" key="2">
    <source>
        <dbReference type="EMBL" id="QHT78555.1"/>
    </source>
</evidence>
<keyword evidence="1" id="KW-0472">Membrane</keyword>
<feature type="transmembrane region" description="Helical" evidence="1">
    <location>
        <begin position="6"/>
        <end position="23"/>
    </location>
</feature>
<dbReference type="EMBL" id="MN739934">
    <property type="protein sequence ID" value="QHT78555.1"/>
    <property type="molecule type" value="Genomic_DNA"/>
</dbReference>
<accession>A0A6C0HEI1</accession>
<protein>
    <submittedName>
        <fullName evidence="2">Uncharacterized protein</fullName>
    </submittedName>
</protein>
<keyword evidence="1" id="KW-0812">Transmembrane</keyword>